<dbReference type="GO" id="GO:0006325">
    <property type="term" value="P:chromatin organization"/>
    <property type="evidence" value="ECO:0007669"/>
    <property type="project" value="UniProtKB-UniRule"/>
</dbReference>
<dbReference type="GO" id="GO:0042393">
    <property type="term" value="F:histone binding"/>
    <property type="evidence" value="ECO:0007669"/>
    <property type="project" value="UniProtKB-UniRule"/>
</dbReference>
<keyword evidence="1" id="KW-0156">Chromatin regulator</keyword>
<dbReference type="PANTHER" id="PTHR12321">
    <property type="entry name" value="CPG BINDING PROTEIN"/>
    <property type="match status" value="1"/>
</dbReference>
<comment type="subunit">
    <text evidence="1">Interacts with H3K4me3 and to a lesser extent with H3K4me2.</text>
</comment>
<comment type="similarity">
    <text evidence="1">Belongs to the Alfin family.</text>
</comment>
<keyword evidence="1" id="KW-0479">Metal-binding</keyword>
<evidence type="ECO:0000313" key="3">
    <source>
        <dbReference type="EnsemblPlants" id="MELO3C029884.2.1"/>
    </source>
</evidence>
<dbReference type="Gramene" id="MELO3C029884.2.1">
    <property type="protein sequence ID" value="MELO3C029884.2.1"/>
    <property type="gene ID" value="MELO3C029884.2"/>
</dbReference>
<comment type="subcellular location">
    <subcellularLocation>
        <location evidence="1">Nucleus</location>
    </subcellularLocation>
</comment>
<dbReference type="PANTHER" id="PTHR12321:SF172">
    <property type="entry name" value="PHD FINGER PROTEIN ALFIN-LIKE 9"/>
    <property type="match status" value="1"/>
</dbReference>
<proteinExistence type="inferred from homology"/>
<dbReference type="GO" id="GO:0006355">
    <property type="term" value="P:regulation of DNA-templated transcription"/>
    <property type="evidence" value="ECO:0007669"/>
    <property type="project" value="UniProtKB-UniRule"/>
</dbReference>
<organism evidence="3">
    <name type="scientific">Cucumis melo</name>
    <name type="common">Muskmelon</name>
    <dbReference type="NCBI Taxonomy" id="3656"/>
    <lineage>
        <taxon>Eukaryota</taxon>
        <taxon>Viridiplantae</taxon>
        <taxon>Streptophyta</taxon>
        <taxon>Embryophyta</taxon>
        <taxon>Tracheophyta</taxon>
        <taxon>Spermatophyta</taxon>
        <taxon>Magnoliopsida</taxon>
        <taxon>eudicotyledons</taxon>
        <taxon>Gunneridae</taxon>
        <taxon>Pentapetalae</taxon>
        <taxon>rosids</taxon>
        <taxon>fabids</taxon>
        <taxon>Cucurbitales</taxon>
        <taxon>Cucurbitaceae</taxon>
        <taxon>Benincaseae</taxon>
        <taxon>Cucumis</taxon>
    </lineage>
</organism>
<comment type="domain">
    <text evidence="1">The PHD-type zinc finger mediates the binding to H3K4me3.</text>
</comment>
<keyword evidence="1" id="KW-0862">Zinc</keyword>
<dbReference type="GO" id="GO:0005634">
    <property type="term" value="C:nucleus"/>
    <property type="evidence" value="ECO:0007669"/>
    <property type="project" value="UniProtKB-SubCell"/>
</dbReference>
<name>A0A9I9E7I5_CUCME</name>
<dbReference type="InterPro" id="IPR045104">
    <property type="entry name" value="Alfin"/>
</dbReference>
<keyword evidence="1" id="KW-0539">Nucleus</keyword>
<dbReference type="GO" id="GO:0008270">
    <property type="term" value="F:zinc ion binding"/>
    <property type="evidence" value="ECO:0007669"/>
    <property type="project" value="UniProtKB-KW"/>
</dbReference>
<accession>A0A9I9E7I5</accession>
<keyword evidence="1" id="KW-0863">Zinc-finger</keyword>
<protein>
    <recommendedName>
        <fullName evidence="1">PHD finger protein ALFIN-LIKE</fullName>
    </recommendedName>
</protein>
<keyword evidence="1" id="KW-0804">Transcription</keyword>
<feature type="region of interest" description="Disordered" evidence="2">
    <location>
        <begin position="130"/>
        <end position="153"/>
    </location>
</feature>
<evidence type="ECO:0000256" key="2">
    <source>
        <dbReference type="SAM" id="MobiDB-lite"/>
    </source>
</evidence>
<keyword evidence="1" id="KW-0805">Transcription regulation</keyword>
<dbReference type="EnsemblPlants" id="MELO3C029884.2.1">
    <property type="protein sequence ID" value="MELO3C029884.2.1"/>
    <property type="gene ID" value="MELO3C029884.2"/>
</dbReference>
<comment type="function">
    <text evidence="1">Histone-binding component that specifically recognizes H3 tails trimethylated on 'Lys-4' (H3K4me3), which mark transcription start sites of virtually all active genes.</text>
</comment>
<sequence length="172" mass="19744">MLLPSHLFASFNLPNVNSTPRHQVEPNVCGETERLQPKVKPQCRIPLVLRFVVGEARYTPLKLLWICFGEYMLSRELEAKQRRRLFNIINDMSTVFEAVTNIAKKQVKQKSSTANGSKSKSSLNWYSEAEMQGTCARKSQTREEVETYEEDEDEQGDILCRACGENYASDEF</sequence>
<reference evidence="3" key="1">
    <citation type="submission" date="2023-03" db="UniProtKB">
        <authorList>
            <consortium name="EnsemblPlants"/>
        </authorList>
    </citation>
    <scope>IDENTIFICATION</scope>
</reference>
<dbReference type="AlphaFoldDB" id="A0A9I9E7I5"/>
<dbReference type="GO" id="GO:0003712">
    <property type="term" value="F:transcription coregulator activity"/>
    <property type="evidence" value="ECO:0007669"/>
    <property type="project" value="TreeGrafter"/>
</dbReference>
<evidence type="ECO:0000256" key="1">
    <source>
        <dbReference type="RuleBase" id="RU369089"/>
    </source>
</evidence>
<dbReference type="GO" id="GO:0000976">
    <property type="term" value="F:transcription cis-regulatory region binding"/>
    <property type="evidence" value="ECO:0007669"/>
    <property type="project" value="TreeGrafter"/>
</dbReference>